<organism evidence="5 6">
    <name type="scientific">Coptis chinensis</name>
    <dbReference type="NCBI Taxonomy" id="261450"/>
    <lineage>
        <taxon>Eukaryota</taxon>
        <taxon>Viridiplantae</taxon>
        <taxon>Streptophyta</taxon>
        <taxon>Embryophyta</taxon>
        <taxon>Tracheophyta</taxon>
        <taxon>Spermatophyta</taxon>
        <taxon>Magnoliopsida</taxon>
        <taxon>Ranunculales</taxon>
        <taxon>Ranunculaceae</taxon>
        <taxon>Coptidoideae</taxon>
        <taxon>Coptis</taxon>
    </lineage>
</organism>
<keyword evidence="6" id="KW-1185">Reference proteome</keyword>
<evidence type="ECO:0000256" key="4">
    <source>
        <dbReference type="RuleBase" id="RU366048"/>
    </source>
</evidence>
<sequence>MSTCLVNTQIAIVPDPIAAPIIACDTVSDEVNDIVPFVQEVDSIVKRIELLINKQIRLEDFIQEGNPYLTLLSPDDDNEEEIKVFSDHDIDDQDVHAGGLITSPVTTRAKRKEQAATPRAKPTGVETFGKEFTAVIEAKQIDAQEAERAKFVVEKAEQDKKGAVIKAQGEAKSAQLIGQALSKQCKAFITLRKIEASQEIAHTIANFANRVYLNSR</sequence>
<dbReference type="PANTHER" id="PTHR23222:SF1">
    <property type="entry name" value="PROHIBITIN-2"/>
    <property type="match status" value="1"/>
</dbReference>
<evidence type="ECO:0000256" key="2">
    <source>
        <dbReference type="ARBA" id="ARBA00009658"/>
    </source>
</evidence>
<dbReference type="Proteomes" id="UP000631114">
    <property type="component" value="Unassembled WGS sequence"/>
</dbReference>
<protein>
    <recommendedName>
        <fullName evidence="4">Prohibitin</fullName>
    </recommendedName>
</protein>
<evidence type="ECO:0000313" key="6">
    <source>
        <dbReference type="Proteomes" id="UP000631114"/>
    </source>
</evidence>
<evidence type="ECO:0000256" key="3">
    <source>
        <dbReference type="ARBA" id="ARBA00023136"/>
    </source>
</evidence>
<gene>
    <name evidence="5" type="ORF">IFM89_015974</name>
</gene>
<name>A0A835LW16_9MAGN</name>
<reference evidence="5 6" key="1">
    <citation type="submission" date="2020-10" db="EMBL/GenBank/DDBJ databases">
        <title>The Coptis chinensis genome and diversification of protoberbering-type alkaloids.</title>
        <authorList>
            <person name="Wang B."/>
            <person name="Shu S."/>
            <person name="Song C."/>
            <person name="Liu Y."/>
        </authorList>
    </citation>
    <scope>NUCLEOTIDE SEQUENCE [LARGE SCALE GENOMIC DNA]</scope>
    <source>
        <strain evidence="5">HL-2020</strain>
        <tissue evidence="5">Leaf</tissue>
    </source>
</reference>
<dbReference type="GO" id="GO:0007005">
    <property type="term" value="P:mitochondrion organization"/>
    <property type="evidence" value="ECO:0007669"/>
    <property type="project" value="TreeGrafter"/>
</dbReference>
<dbReference type="GO" id="GO:0005743">
    <property type="term" value="C:mitochondrial inner membrane"/>
    <property type="evidence" value="ECO:0007669"/>
    <property type="project" value="UniProtKB-SubCell"/>
</dbReference>
<comment type="caution">
    <text evidence="5">The sequence shown here is derived from an EMBL/GenBank/DDBJ whole genome shotgun (WGS) entry which is preliminary data.</text>
</comment>
<dbReference type="EMBL" id="JADFTS010000005">
    <property type="protein sequence ID" value="KAF9605319.1"/>
    <property type="molecule type" value="Genomic_DNA"/>
</dbReference>
<dbReference type="OrthoDB" id="275637at2759"/>
<evidence type="ECO:0000256" key="1">
    <source>
        <dbReference type="ARBA" id="ARBA00004370"/>
    </source>
</evidence>
<keyword evidence="3" id="KW-0472">Membrane</keyword>
<dbReference type="PANTHER" id="PTHR23222">
    <property type="entry name" value="PROHIBITIN"/>
    <property type="match status" value="1"/>
</dbReference>
<evidence type="ECO:0000313" key="5">
    <source>
        <dbReference type="EMBL" id="KAF9605319.1"/>
    </source>
</evidence>
<dbReference type="AlphaFoldDB" id="A0A835LW16"/>
<keyword evidence="4" id="KW-0999">Mitochondrion inner membrane</keyword>
<comment type="similarity">
    <text evidence="2 4">Belongs to the prohibitin family.</text>
</comment>
<proteinExistence type="inferred from homology"/>
<keyword evidence="4" id="KW-0496">Mitochondrion</keyword>
<dbReference type="PRINTS" id="PR00679">
    <property type="entry name" value="PROHIBITIN"/>
</dbReference>
<accession>A0A835LW16</accession>
<comment type="subcellular location">
    <subcellularLocation>
        <location evidence="1">Membrane</location>
    </subcellularLocation>
    <subcellularLocation>
        <location evidence="4">Mitochondrion inner membrane</location>
    </subcellularLocation>
</comment>
<dbReference type="InterPro" id="IPR000163">
    <property type="entry name" value="Prohibitin"/>
</dbReference>